<dbReference type="EMBL" id="GEBF01007686">
    <property type="protein sequence ID" value="JAN95946.1"/>
    <property type="molecule type" value="Transcribed_RNA"/>
</dbReference>
<keyword evidence="5 6" id="KW-0472">Membrane</keyword>
<feature type="transmembrane region" description="Helical" evidence="6">
    <location>
        <begin position="88"/>
        <end position="109"/>
    </location>
</feature>
<evidence type="ECO:0000256" key="2">
    <source>
        <dbReference type="ARBA" id="ARBA00009565"/>
    </source>
</evidence>
<organism evidence="7">
    <name type="scientific">Heterocephalus glaber</name>
    <name type="common">Naked mole rat</name>
    <dbReference type="NCBI Taxonomy" id="10181"/>
    <lineage>
        <taxon>Eukaryota</taxon>
        <taxon>Metazoa</taxon>
        <taxon>Chordata</taxon>
        <taxon>Craniata</taxon>
        <taxon>Vertebrata</taxon>
        <taxon>Euteleostomi</taxon>
        <taxon>Mammalia</taxon>
        <taxon>Eutheria</taxon>
        <taxon>Euarchontoglires</taxon>
        <taxon>Glires</taxon>
        <taxon>Rodentia</taxon>
        <taxon>Hystricomorpha</taxon>
        <taxon>Bathyergidae</taxon>
        <taxon>Heterocephalus</taxon>
    </lineage>
</organism>
<comment type="similarity">
    <text evidence="2">Belongs to the MS4A family.</text>
</comment>
<keyword evidence="3 6" id="KW-0812">Transmembrane</keyword>
<proteinExistence type="inferred from homology"/>
<dbReference type="InterPro" id="IPR007237">
    <property type="entry name" value="CD20-like"/>
</dbReference>
<comment type="subcellular location">
    <subcellularLocation>
        <location evidence="1">Membrane</location>
        <topology evidence="1">Multi-pass membrane protein</topology>
    </subcellularLocation>
</comment>
<accession>A0A0P6IVS0</accession>
<evidence type="ECO:0000256" key="1">
    <source>
        <dbReference type="ARBA" id="ARBA00004141"/>
    </source>
</evidence>
<sequence length="174" mass="19041">MACGSAQISRADSFVIGTIQIMLGIFNVLMWYFLLVLYMGQIKGVFGKYEPLTYRTGCTLWGVFFIISGACIIKATKNPTQSMIVSSLGLDILCIITGLIAIVLTVVELSKFKTVSYKNYGQAKLGREVSRVLLIVYHLEVSIALTHAIFMCGSLSQQHDDVSTPATEEAESAL</sequence>
<dbReference type="InterPro" id="IPR030417">
    <property type="entry name" value="MS4A"/>
</dbReference>
<dbReference type="GO" id="GO:0007166">
    <property type="term" value="P:cell surface receptor signaling pathway"/>
    <property type="evidence" value="ECO:0007669"/>
    <property type="project" value="TreeGrafter"/>
</dbReference>
<feature type="transmembrane region" description="Helical" evidence="6">
    <location>
        <begin position="52"/>
        <end position="76"/>
    </location>
</feature>
<evidence type="ECO:0000313" key="7">
    <source>
        <dbReference type="EMBL" id="JAN95946.1"/>
    </source>
</evidence>
<keyword evidence="4 6" id="KW-1133">Transmembrane helix</keyword>
<dbReference type="PANTHER" id="PTHR23320:SF42">
    <property type="entry name" value="MEMBRANE-SPANNING 4-DOMAINS SUBFAMILY A MEMBER 13"/>
    <property type="match status" value="1"/>
</dbReference>
<gene>
    <name evidence="7" type="primary">MS4A13</name>
</gene>
<name>A0A0P6IVS0_HETGA</name>
<dbReference type="GO" id="GO:0005886">
    <property type="term" value="C:plasma membrane"/>
    <property type="evidence" value="ECO:0007669"/>
    <property type="project" value="TreeGrafter"/>
</dbReference>
<evidence type="ECO:0000256" key="5">
    <source>
        <dbReference type="ARBA" id="ARBA00023136"/>
    </source>
</evidence>
<evidence type="ECO:0000256" key="6">
    <source>
        <dbReference type="SAM" id="Phobius"/>
    </source>
</evidence>
<dbReference type="Pfam" id="PF04103">
    <property type="entry name" value="CD20"/>
    <property type="match status" value="1"/>
</dbReference>
<evidence type="ECO:0000256" key="4">
    <source>
        <dbReference type="ARBA" id="ARBA00022989"/>
    </source>
</evidence>
<protein>
    <submittedName>
        <fullName evidence="7">Membrane-spanning 4-domains subfamily A member 13 isoform 1</fullName>
    </submittedName>
</protein>
<dbReference type="OMA" id="FNVLMWY"/>
<reference evidence="7" key="1">
    <citation type="submission" date="2015-10" db="EMBL/GenBank/DDBJ databases">
        <title>FRAMA: From RNA-seq data to annotated mRNA assemblies.</title>
        <authorList>
            <person name="Bens M."/>
            <person name="Sahm A."/>
            <person name="Jahn N."/>
            <person name="Morhart M."/>
            <person name="Holtze S."/>
            <person name="Hildebrandt T.B."/>
            <person name="Platzer M."/>
            <person name="Szafranski K."/>
        </authorList>
    </citation>
    <scope>NUCLEOTIDE SEQUENCE</scope>
    <source>
        <tissue evidence="7">Testis</tissue>
    </source>
</reference>
<dbReference type="PANTHER" id="PTHR23320">
    <property type="entry name" value="MEMBRANE-SPANNING 4-DOMAINS SUBFAMILY A MS4A -RELATED"/>
    <property type="match status" value="1"/>
</dbReference>
<dbReference type="AlphaFoldDB" id="A0A0P6IVS0"/>
<evidence type="ECO:0000256" key="3">
    <source>
        <dbReference type="ARBA" id="ARBA00022692"/>
    </source>
</evidence>
<feature type="transmembrane region" description="Helical" evidence="6">
    <location>
        <begin position="129"/>
        <end position="150"/>
    </location>
</feature>
<feature type="transmembrane region" description="Helical" evidence="6">
    <location>
        <begin position="14"/>
        <end position="40"/>
    </location>
</feature>